<evidence type="ECO:0000256" key="1">
    <source>
        <dbReference type="SAM" id="SignalP"/>
    </source>
</evidence>
<accession>A0A8J4PUA5</accession>
<evidence type="ECO:0000313" key="3">
    <source>
        <dbReference type="EMBL" id="KAF2069656.1"/>
    </source>
</evidence>
<feature type="domain" description="MACPF" evidence="2">
    <location>
        <begin position="1482"/>
        <end position="1821"/>
    </location>
</feature>
<dbReference type="InterPro" id="IPR055463">
    <property type="entry name" value="DUF7035"/>
</dbReference>
<dbReference type="InterPro" id="IPR020864">
    <property type="entry name" value="MACPF"/>
</dbReference>
<feature type="signal peptide" evidence="1">
    <location>
        <begin position="1"/>
        <end position="21"/>
    </location>
</feature>
<evidence type="ECO:0000259" key="2">
    <source>
        <dbReference type="PROSITE" id="PS51412"/>
    </source>
</evidence>
<proteinExistence type="predicted"/>
<sequence length="2238" mass="253889">MKQKYYLLFVFWLLFICQNNSTPILKKYLATPPTLFTPDGCKSNFILSIEDSSTISTIASQNNTITFKIFKNENTKYLVQIEFTTTYAHHNDHLDISVTNALQQSNLFTLSGINCPAPHEYLLPESEPVLDLYFESFMMAFYLDTKETENRPPMTCVSNIGNCGTSQVKDSPSQIYVYSMLNQNVLLNDFIEFKLTNIKGQMVYEKSFANPFQIDSATYTSSPYADFWSEPISSGTNYLIKSFKIQGQIGSNIYLANDGLYGNSLTPVLGNDNSQVVLAFLPFPAYDGDTEKQFSFYKRSNDSLFYQEKFHCPTRNSIPMTEMAHTFMLNTNLDMVLLSFEVTGADPSTPTIFSSTPFNSKSIPFPYGYKKDSVFRFSPVVMAPRSFENQKYTMTFENILNQKLSKSYPIPSQSPIDNHIPDFIEIVSKRVYGPFIAFQIKLSDIGTGVFSLGETQDKKNYAIDTLISGSLNNGIFEFVLDTRNYADSSSALTLWIADLYGFERNIDSLSMLNYNLYAMGNFFNENIGLTIDDFLSFDFSTNTIDSSFEERRVSLFFKITSNRKDLKPIFYITEALEEISSFQGEYDQVLDMYRIDFTVFRKTFVKKIHYIISIQESIITSFSFRSRFRESAELKVVRSDIDRYPPMFSAIEYINNVNQLSLTSSSTGTIGWRFTIKDRPNGFKYGNITIISDIDPYPRTFAFDQSNFISGDGVFESVYEVKIQVTSNMVSQKFLISQVYLEDKYGRESKYPSELTTLSPFYELGGFNHKIEIISPTLYTDSVLPTLTELTITPTLNNIYLFTIKVKDLESGINVFRPPTIYLQTYDSIYQNFTTKYISSNQNIYTFQVSGQVDNLLTYYGCHLSIYGIYDNQLNLNGYSSIDLQNLGFLNNIKTSTLPLEPVIESTSKITQLGGDITIYGKRFKESSLVYLNNQLNTPLFISYSVIVLKVPPLIDTFQIKVSTGPSNSNVFSVIPTLKSHHNSMYVDPSSPCETLCGSYENPFNTIKAALQAASSYNTIVLKDGVYKGVENTEIVLTKESPIEISSMNGNSKAIIDCENFSFSFKVYNSLLFQLSDVTIKNCVSNKGGALYFEDSESIISNVQFINNQGTNGGAVYSFQSKISFDDCLFYQNMVLKNGASIYSYLSSVEIKGDLTFFRKNINSDSLQNRDILCRNSTIDIADHVSFDKGIFKCFENCDSSYLHRSLCTDDPLTEHTSNLVGAPKCGDDICSGSETCITCPNDCSCYFNGLVQETYKSDCSIISFLPKDYYSGSTTTNQERNICISMKKNSLTNIKFDNLLGGIDQIVVRLFGYVSVESSKYLSFLMQGTNVGLLFKVNGLLQKYFNQVSIFNETIPLFLTDKHTHFIEIILFSSNIDGSDRTFSLAPFTNPNDKIFFSNLVCNDGLLNDHEKKVNSVHYCPSDHNYPQFKDEPYCGDGICNEEKNSCFRDCHTEYTKTCAARTVPEKHIAPGFMLVPDTIGHLIKNQFIWRLPGSEHLSYGMNIITAEEAPSPLFQFDYCENMVANVIEDPYRGNVYQIPPEFNGKSYPKCTFSTSTESFSSTAEMSSSQEDSSSIDFSADAKVSGGFVSGGGGVAFSLEKSSKESNKMSSSISQKIFKTDMVCKTSYVEMDLDRVSLHPNVLKELDNIKNTLEMVELIKLHGTHFYKKTFLGGKLTQLTITSESEVSSENESDWSESASASLSASVSGPSFSVDASVSASIDKSQSTSEQQSKSESSTTSRMLIYGGAPAAFSPAQDGLTSPGFKKWTHSIDTLPVPLEYQLYPIREIIKKEWKNKHGVKLQETWKDAENIFYAMNNVDEDVDGIPYSLIFEWETLDQQHIPFVMYDYPILKITYSINSIDKDKKPTTKLVDFVTPIIFTATDFFGKKTKYLFSDRGDNPDFMVKNAQVAFSYSINSQTSYDSYDYKIHSNMRQPFRFDFRAPDFINSKSKPTIQIIVPSAYPQAKIKYSEPPKIISWENSIAILFNEGGIIDSPTTYYATTVFENKWGWLWGQYIGPDQSFPDNSGISFPDGIAKCDASISYFGCTDYVAFYYRGRPYIGPSSNNTVTPDKIHRFGINYNTPFRHTTFWHNFHSPIPENPDWPKEVFYIENINNIGMVTRINWLKIFYPHKDIATNWKFEVLGYHIKDNQHSESPSQEWLGFPELHANPNSNPNFHTLSLIQHSQPKQLFFYPNYNFRLGDFEQPKSIHYPYYTNIYQGNPIDHIFIEDGQSFKF</sequence>
<feature type="chain" id="PRO_5035275738" description="MACPF domain-containing protein" evidence="1">
    <location>
        <begin position="22"/>
        <end position="2238"/>
    </location>
</feature>
<dbReference type="InterPro" id="IPR011050">
    <property type="entry name" value="Pectin_lyase_fold/virulence"/>
</dbReference>
<dbReference type="Proteomes" id="UP000695562">
    <property type="component" value="Unassembled WGS sequence"/>
</dbReference>
<gene>
    <name evidence="3" type="ORF">CYY_009025</name>
</gene>
<name>A0A8J4PUA5_9MYCE</name>
<organism evidence="3 4">
    <name type="scientific">Polysphondylium violaceum</name>
    <dbReference type="NCBI Taxonomy" id="133409"/>
    <lineage>
        <taxon>Eukaryota</taxon>
        <taxon>Amoebozoa</taxon>
        <taxon>Evosea</taxon>
        <taxon>Eumycetozoa</taxon>
        <taxon>Dictyostelia</taxon>
        <taxon>Dictyosteliales</taxon>
        <taxon>Dictyosteliaceae</taxon>
        <taxon>Polysphondylium</taxon>
    </lineage>
</organism>
<dbReference type="Pfam" id="PF23033">
    <property type="entry name" value="DUF7034"/>
    <property type="match status" value="1"/>
</dbReference>
<keyword evidence="4" id="KW-1185">Reference proteome</keyword>
<dbReference type="Pfam" id="PF23034">
    <property type="entry name" value="DUF7035"/>
    <property type="match status" value="1"/>
</dbReference>
<dbReference type="PANTHER" id="PTHR31378:SF29">
    <property type="entry name" value="EGF-LIKE DOMAIN-CONTAINING PROTEIN-RELATED"/>
    <property type="match status" value="1"/>
</dbReference>
<dbReference type="InterPro" id="IPR055462">
    <property type="entry name" value="DUF7034"/>
</dbReference>
<dbReference type="PROSITE" id="PS51412">
    <property type="entry name" value="MACPF_2"/>
    <property type="match status" value="1"/>
</dbReference>
<evidence type="ECO:0000313" key="4">
    <source>
        <dbReference type="Proteomes" id="UP000695562"/>
    </source>
</evidence>
<dbReference type="Pfam" id="PF01833">
    <property type="entry name" value="TIG"/>
    <property type="match status" value="1"/>
</dbReference>
<dbReference type="PANTHER" id="PTHR31378">
    <property type="entry name" value="EGF-LIKE DOMAIN-CONTAINING PROTEIN-RELATED-RELATED"/>
    <property type="match status" value="1"/>
</dbReference>
<dbReference type="SUPFAM" id="SSF51126">
    <property type="entry name" value="Pectin lyase-like"/>
    <property type="match status" value="1"/>
</dbReference>
<comment type="caution">
    <text evidence="3">The sequence shown here is derived from an EMBL/GenBank/DDBJ whole genome shotgun (WGS) entry which is preliminary data.</text>
</comment>
<dbReference type="Pfam" id="PF01823">
    <property type="entry name" value="MACPF"/>
    <property type="match status" value="1"/>
</dbReference>
<dbReference type="InterPro" id="IPR002909">
    <property type="entry name" value="IPT_dom"/>
</dbReference>
<dbReference type="EMBL" id="AJWJ01000620">
    <property type="protein sequence ID" value="KAF2069656.1"/>
    <property type="molecule type" value="Genomic_DNA"/>
</dbReference>
<reference evidence="3" key="1">
    <citation type="submission" date="2020-01" db="EMBL/GenBank/DDBJ databases">
        <title>Development of genomics and gene disruption for Polysphondylium violaceum indicates a role for the polyketide synthase stlB in stalk morphogenesis.</title>
        <authorList>
            <person name="Narita B."/>
            <person name="Kawabe Y."/>
            <person name="Kin K."/>
            <person name="Saito T."/>
            <person name="Gibbs R."/>
            <person name="Kuspa A."/>
            <person name="Muzny D."/>
            <person name="Queller D."/>
            <person name="Richards S."/>
            <person name="Strassman J."/>
            <person name="Sucgang R."/>
            <person name="Worley K."/>
            <person name="Schaap P."/>
        </authorList>
    </citation>
    <scope>NUCLEOTIDE SEQUENCE</scope>
    <source>
        <strain evidence="3">QSvi11</strain>
    </source>
</reference>
<dbReference type="Gene3D" id="2.160.20.10">
    <property type="entry name" value="Single-stranded right-handed beta-helix, Pectin lyase-like"/>
    <property type="match status" value="1"/>
</dbReference>
<protein>
    <recommendedName>
        <fullName evidence="2">MACPF domain-containing protein</fullName>
    </recommendedName>
</protein>
<dbReference type="OrthoDB" id="21110at2759"/>
<keyword evidence="1" id="KW-0732">Signal</keyword>
<dbReference type="InterPro" id="IPR012334">
    <property type="entry name" value="Pectin_lyas_fold"/>
</dbReference>